<dbReference type="EMBL" id="BDLU01000028">
    <property type="protein sequence ID" value="GCE82780.1"/>
    <property type="molecule type" value="Genomic_DNA"/>
</dbReference>
<evidence type="ECO:0000313" key="2">
    <source>
        <dbReference type="Proteomes" id="UP000315095"/>
    </source>
</evidence>
<sequence>MPDAPISCPSHSLCAFLHNTVPVDVIQDLAPVIPVTDKAQ</sequence>
<protein>
    <submittedName>
        <fullName evidence="1">Uncharacterized protein</fullName>
    </submittedName>
</protein>
<evidence type="ECO:0000313" key="1">
    <source>
        <dbReference type="EMBL" id="GCE82780.1"/>
    </source>
</evidence>
<proteinExistence type="predicted"/>
<keyword evidence="2" id="KW-1185">Reference proteome</keyword>
<dbReference type="AlphaFoldDB" id="A0A4P5NM39"/>
<reference evidence="2" key="1">
    <citation type="submission" date="2017-01" db="EMBL/GenBank/DDBJ databases">
        <title>Komagataeibacter sp. MSKU9 whole genome sequencing project.</title>
        <authorList>
            <person name="Matsutani M."/>
            <person name="Naloka K."/>
            <person name="Theeragool G."/>
            <person name="Yakushi T."/>
            <person name="Matsushita K."/>
        </authorList>
    </citation>
    <scope>NUCLEOTIDE SEQUENCE [LARGE SCALE GENOMIC DNA]</scope>
    <source>
        <strain evidence="2">MSKU9</strain>
    </source>
</reference>
<gene>
    <name evidence="1" type="ORF">MSKU9_0921</name>
</gene>
<accession>A0A4P5NM39</accession>
<dbReference type="Proteomes" id="UP000315095">
    <property type="component" value="Unassembled WGS sequence"/>
</dbReference>
<organism evidence="1 2">
    <name type="scientific">Komagataeibacter diospyri</name>
    <dbReference type="NCBI Taxonomy" id="1932662"/>
    <lineage>
        <taxon>Bacteria</taxon>
        <taxon>Pseudomonadati</taxon>
        <taxon>Pseudomonadota</taxon>
        <taxon>Alphaproteobacteria</taxon>
        <taxon>Acetobacterales</taxon>
        <taxon>Acetobacteraceae</taxon>
        <taxon>Komagataeibacter</taxon>
    </lineage>
</organism>
<comment type="caution">
    <text evidence="1">The sequence shown here is derived from an EMBL/GenBank/DDBJ whole genome shotgun (WGS) entry which is preliminary data.</text>
</comment>
<name>A0A4P5NM39_9PROT</name>